<evidence type="ECO:0000313" key="4">
    <source>
        <dbReference type="EMBL" id="KSU47784.1"/>
    </source>
</evidence>
<feature type="domain" description="GGDEF" evidence="3">
    <location>
        <begin position="324"/>
        <end position="456"/>
    </location>
</feature>
<dbReference type="EMBL" id="LNQL01000006">
    <property type="protein sequence ID" value="KSU47784.1"/>
    <property type="molecule type" value="Genomic_DNA"/>
</dbReference>
<dbReference type="Gene3D" id="3.20.20.450">
    <property type="entry name" value="EAL domain"/>
    <property type="match status" value="1"/>
</dbReference>
<dbReference type="SMART" id="SM00052">
    <property type="entry name" value="EAL"/>
    <property type="match status" value="1"/>
</dbReference>
<dbReference type="GO" id="GO:0071111">
    <property type="term" value="F:cyclic-guanylate-specific phosphodiesterase activity"/>
    <property type="evidence" value="ECO:0007669"/>
    <property type="project" value="InterPro"/>
</dbReference>
<dbReference type="InterPro" id="IPR000160">
    <property type="entry name" value="GGDEF_dom"/>
</dbReference>
<dbReference type="InterPro" id="IPR035919">
    <property type="entry name" value="EAL_sf"/>
</dbReference>
<dbReference type="PROSITE" id="PS50883">
    <property type="entry name" value="EAL"/>
    <property type="match status" value="1"/>
</dbReference>
<dbReference type="Proteomes" id="UP000053797">
    <property type="component" value="Unassembled WGS sequence"/>
</dbReference>
<feature type="transmembrane region" description="Helical" evidence="1">
    <location>
        <begin position="34"/>
        <end position="57"/>
    </location>
</feature>
<evidence type="ECO:0000256" key="1">
    <source>
        <dbReference type="SAM" id="Phobius"/>
    </source>
</evidence>
<dbReference type="Gene3D" id="3.30.70.270">
    <property type="match status" value="1"/>
</dbReference>
<dbReference type="CDD" id="cd01948">
    <property type="entry name" value="EAL"/>
    <property type="match status" value="1"/>
</dbReference>
<name>A0A0V8GBX0_9BACL</name>
<gene>
    <name evidence="4" type="ORF">AS033_14060</name>
</gene>
<feature type="transmembrane region" description="Helical" evidence="1">
    <location>
        <begin position="6"/>
        <end position="22"/>
    </location>
</feature>
<evidence type="ECO:0000259" key="3">
    <source>
        <dbReference type="PROSITE" id="PS50887"/>
    </source>
</evidence>
<keyword evidence="1" id="KW-1133">Transmembrane helix</keyword>
<feature type="transmembrane region" description="Helical" evidence="1">
    <location>
        <begin position="69"/>
        <end position="87"/>
    </location>
</feature>
<reference evidence="4 5" key="1">
    <citation type="journal article" date="2015" name="Int. J. Syst. Evol. Microbiol.">
        <title>Exiguobacterium enclense sp. nov., isolated from sediment.</title>
        <authorList>
            <person name="Dastager S.G."/>
            <person name="Mawlankar R."/>
            <person name="Sonalkar V.V."/>
            <person name="Thorat M.N."/>
            <person name="Mual P."/>
            <person name="Verma A."/>
            <person name="Krishnamurthi S."/>
            <person name="Tang S.K."/>
            <person name="Li W.J."/>
        </authorList>
    </citation>
    <scope>NUCLEOTIDE SEQUENCE [LARGE SCALE GENOMIC DNA]</scope>
    <source>
        <strain evidence="4 5">NIO-1109</strain>
    </source>
</reference>
<dbReference type="PANTHER" id="PTHR33121">
    <property type="entry name" value="CYCLIC DI-GMP PHOSPHODIESTERASE PDEF"/>
    <property type="match status" value="1"/>
</dbReference>
<evidence type="ECO:0000259" key="2">
    <source>
        <dbReference type="PROSITE" id="PS50883"/>
    </source>
</evidence>
<feature type="transmembrane region" description="Helical" evidence="1">
    <location>
        <begin position="263"/>
        <end position="281"/>
    </location>
</feature>
<proteinExistence type="predicted"/>
<dbReference type="SUPFAM" id="SSF55073">
    <property type="entry name" value="Nucleotide cyclase"/>
    <property type="match status" value="1"/>
</dbReference>
<sequence length="724" mass="83185">MRLVLLNTVQLFVGILSTSWIIKSYLKNNSARRFWMFLGLGASFSTLGTLVWIILLVTNNVLDTPDLSFLTWVCSYFFYFAALLNQLLNQTRKFSNSAFFFNTMIYMIAATSISYHYLLYPLYQINQQSLWYIAHTFLFQIADLGILFFIITLYYLILFNKRNAYLTYLIIGLFLQVIGDIAFAQFTIKNSYISGGSVDLIWTIALLFIGYTARYHEKEPKQESMIDPFALNASTKKEFIFPYSSILILSILMMQSYAWNLNALSTGWIMIFLLIIIRQAFTVMKNSELLAELNQIAYIDPLTNLGNRASFLQDTKNSLKDEHAPLAFILLQVERVRMYTDIFGHHVGEQIMKEVAFRLKHVLKENFKMYRYSEDEFMIVLLKTERSNITVMNEKIFIHLAAPIRLKELELNIVAHGGVSVFPDQSLTIEEIQAHTAEALYQAKQNGNYAFVYYGTELQSNLVRKLEIESYLRNAIREQQLSVYYQPKVNLRSGRIIGMEALLRWHHPKFGWISPAEFIPIAEEAGLINEIGEWVLFTATYQSKQLQLLGFEPLLLSVNVSVLQFQSPNFCQRVIEILDETSLDSQWLELEITESIVQNIKESVSILQCLKTSQIKTSIDDFGTGYSSLNVLEQLPIDTLKIDKSFIDRLTSNQKSPMVKTIIELGLNLNLTVVAEGIETIEQKEVLTSYGCTIGQGYLFSRPIDFDAFVTLLQTQDVLKTTSL</sequence>
<feature type="transmembrane region" description="Helical" evidence="1">
    <location>
        <begin position="99"/>
        <end position="118"/>
    </location>
</feature>
<dbReference type="InterPro" id="IPR043128">
    <property type="entry name" value="Rev_trsase/Diguanyl_cyclase"/>
</dbReference>
<dbReference type="NCBIfam" id="TIGR00254">
    <property type="entry name" value="GGDEF"/>
    <property type="match status" value="1"/>
</dbReference>
<dbReference type="CDD" id="cd01949">
    <property type="entry name" value="GGDEF"/>
    <property type="match status" value="1"/>
</dbReference>
<feature type="transmembrane region" description="Helical" evidence="1">
    <location>
        <begin position="165"/>
        <end position="186"/>
    </location>
</feature>
<dbReference type="Pfam" id="PF00563">
    <property type="entry name" value="EAL"/>
    <property type="match status" value="1"/>
</dbReference>
<evidence type="ECO:0008006" key="6">
    <source>
        <dbReference type="Google" id="ProtNLM"/>
    </source>
</evidence>
<dbReference type="SUPFAM" id="SSF141868">
    <property type="entry name" value="EAL domain-like"/>
    <property type="match status" value="1"/>
</dbReference>
<keyword evidence="1" id="KW-0472">Membrane</keyword>
<dbReference type="SMART" id="SM00267">
    <property type="entry name" value="GGDEF"/>
    <property type="match status" value="1"/>
</dbReference>
<organism evidence="4 5">
    <name type="scientific">Exiguobacterium indicum</name>
    <dbReference type="NCBI Taxonomy" id="296995"/>
    <lineage>
        <taxon>Bacteria</taxon>
        <taxon>Bacillati</taxon>
        <taxon>Bacillota</taxon>
        <taxon>Bacilli</taxon>
        <taxon>Bacillales</taxon>
        <taxon>Bacillales Family XII. Incertae Sedis</taxon>
        <taxon>Exiguobacterium</taxon>
    </lineage>
</organism>
<feature type="domain" description="EAL" evidence="2">
    <location>
        <begin position="465"/>
        <end position="717"/>
    </location>
</feature>
<evidence type="ECO:0000313" key="5">
    <source>
        <dbReference type="Proteomes" id="UP000053797"/>
    </source>
</evidence>
<dbReference type="InterPro" id="IPR050706">
    <property type="entry name" value="Cyclic-di-GMP_PDE-like"/>
</dbReference>
<dbReference type="AlphaFoldDB" id="A0A0V8GBX0"/>
<feature type="transmembrane region" description="Helical" evidence="1">
    <location>
        <begin position="192"/>
        <end position="213"/>
    </location>
</feature>
<dbReference type="InterPro" id="IPR001633">
    <property type="entry name" value="EAL_dom"/>
</dbReference>
<dbReference type="Pfam" id="PF00990">
    <property type="entry name" value="GGDEF"/>
    <property type="match status" value="1"/>
</dbReference>
<comment type="caution">
    <text evidence="4">The sequence shown here is derived from an EMBL/GenBank/DDBJ whole genome shotgun (WGS) entry which is preliminary data.</text>
</comment>
<keyword evidence="1" id="KW-0812">Transmembrane</keyword>
<dbReference type="PANTHER" id="PTHR33121:SF71">
    <property type="entry name" value="OXYGEN SENSOR PROTEIN DOSP"/>
    <property type="match status" value="1"/>
</dbReference>
<dbReference type="PROSITE" id="PS50887">
    <property type="entry name" value="GGDEF"/>
    <property type="match status" value="1"/>
</dbReference>
<protein>
    <recommendedName>
        <fullName evidence="6">Diguanylate cyclase</fullName>
    </recommendedName>
</protein>
<dbReference type="InterPro" id="IPR029787">
    <property type="entry name" value="Nucleotide_cyclase"/>
</dbReference>
<accession>A0A0V8GBX0</accession>
<feature type="transmembrane region" description="Helical" evidence="1">
    <location>
        <begin position="130"/>
        <end position="158"/>
    </location>
</feature>